<dbReference type="Proteomes" id="UP000317617">
    <property type="component" value="Unassembled WGS sequence"/>
</dbReference>
<dbReference type="AlphaFoldDB" id="A0A4Y3TSI0"/>
<proteinExistence type="predicted"/>
<dbReference type="RefSeq" id="WP_141325490.1">
    <property type="nucleotide sequence ID" value="NZ_BJMU01000028.1"/>
</dbReference>
<reference evidence="1 2" key="1">
    <citation type="submission" date="2019-06" db="EMBL/GenBank/DDBJ databases">
        <title>Whole genome shotgun sequence of Acetobacter orleanensis NBRC 13752.</title>
        <authorList>
            <person name="Hosoyama A."/>
            <person name="Uohara A."/>
            <person name="Ohji S."/>
            <person name="Ichikawa N."/>
        </authorList>
    </citation>
    <scope>NUCLEOTIDE SEQUENCE [LARGE SCALE GENOMIC DNA]</scope>
    <source>
        <strain evidence="1 2">NBRC 13752</strain>
    </source>
</reference>
<keyword evidence="2" id="KW-1185">Reference proteome</keyword>
<organism evidence="1 2">
    <name type="scientific">Acetobacter orleanensis</name>
    <dbReference type="NCBI Taxonomy" id="104099"/>
    <lineage>
        <taxon>Bacteria</taxon>
        <taxon>Pseudomonadati</taxon>
        <taxon>Pseudomonadota</taxon>
        <taxon>Alphaproteobacteria</taxon>
        <taxon>Acetobacterales</taxon>
        <taxon>Acetobacteraceae</taxon>
        <taxon>Acetobacter</taxon>
    </lineage>
</organism>
<comment type="caution">
    <text evidence="1">The sequence shown here is derived from an EMBL/GenBank/DDBJ whole genome shotgun (WGS) entry which is preliminary data.</text>
</comment>
<protein>
    <submittedName>
        <fullName evidence="1">Uncharacterized protein</fullName>
    </submittedName>
</protein>
<name>A0A4Y3TSI0_9PROT</name>
<evidence type="ECO:0000313" key="1">
    <source>
        <dbReference type="EMBL" id="GEB84047.1"/>
    </source>
</evidence>
<sequence>MQKHQEYWQDCFVAWNLAISKAVGSNPPDTSIWLGIDRIKNAIEPFLGENLNHAHLPSGGGFDFKSVQKSAEYGCLSFLVEDQMAEIVKPLSLTLEFFPTQPQESFLLLELDKITAQEEYAISNPDSLREDIFEFPPGNYQSRDVWERGYLTHDDYGHEVPIPKESKIATRWLGGKILFVSKGSIWNQNTGTYDGRHNKMTSSEIRRFIQDAL</sequence>
<dbReference type="OrthoDB" id="8453724at2"/>
<dbReference type="EMBL" id="BJMU01000028">
    <property type="protein sequence ID" value="GEB84047.1"/>
    <property type="molecule type" value="Genomic_DNA"/>
</dbReference>
<accession>A0A4Y3TSI0</accession>
<gene>
    <name evidence="1" type="ORF">AOR01nite_25240</name>
</gene>
<evidence type="ECO:0000313" key="2">
    <source>
        <dbReference type="Proteomes" id="UP000317617"/>
    </source>
</evidence>